<keyword evidence="1" id="KW-0472">Membrane</keyword>
<evidence type="ECO:0000256" key="1">
    <source>
        <dbReference type="SAM" id="Phobius"/>
    </source>
</evidence>
<feature type="transmembrane region" description="Helical" evidence="1">
    <location>
        <begin position="61"/>
        <end position="84"/>
    </location>
</feature>
<protein>
    <recommendedName>
        <fullName evidence="4">PhnA-like protein</fullName>
    </recommendedName>
</protein>
<keyword evidence="1" id="KW-0812">Transmembrane</keyword>
<proteinExistence type="predicted"/>
<dbReference type="EMBL" id="JBBPCO010000015">
    <property type="protein sequence ID" value="MEK8090728.1"/>
    <property type="molecule type" value="Genomic_DNA"/>
</dbReference>
<accession>A0ABU9DB34</accession>
<organism evidence="2 3">
    <name type="scientific">Thermithiobacillus plumbiphilus</name>
    <dbReference type="NCBI Taxonomy" id="1729899"/>
    <lineage>
        <taxon>Bacteria</taxon>
        <taxon>Pseudomonadati</taxon>
        <taxon>Pseudomonadota</taxon>
        <taxon>Acidithiobacillia</taxon>
        <taxon>Acidithiobacillales</taxon>
        <taxon>Thermithiobacillaceae</taxon>
        <taxon>Thermithiobacillus</taxon>
    </lineage>
</organism>
<sequence length="304" mass="31199">MSVITEDVLAEERQPAQISWGAIFAGLVFTFALAWLLNMLGSALGFSIVGASDGNVSGKGLAYGAAFWIFVSWIASMFLGGLLAGRLAGKPEKAVGMLHGVTLWGVVTLAVLVLGSMGLSNLLQTGQNLISGAAGMGAQAAGGASGGAAQNPVVSQMAGTAQSEMTQRLSQALAQAADQAGPNGQVSPAEVRRALGQLDQQTLGAIGSDLVRGDTQAAKQTLAANTTLDRAQVNQIIDGAAVQMRQQGSELRTDARQAVDKASEATSAVLWVVFGSSAIGLLMAILGGWMGASTIARIYNYRLY</sequence>
<feature type="transmembrane region" description="Helical" evidence="1">
    <location>
        <begin position="20"/>
        <end position="41"/>
    </location>
</feature>
<evidence type="ECO:0008006" key="4">
    <source>
        <dbReference type="Google" id="ProtNLM"/>
    </source>
</evidence>
<keyword evidence="3" id="KW-1185">Reference proteome</keyword>
<dbReference type="RefSeq" id="WP_341371784.1">
    <property type="nucleotide sequence ID" value="NZ_JBBPCO010000015.1"/>
</dbReference>
<keyword evidence="1" id="KW-1133">Transmembrane helix</keyword>
<reference evidence="2 3" key="1">
    <citation type="submission" date="2024-04" db="EMBL/GenBank/DDBJ databases">
        <authorList>
            <person name="Abashina T."/>
            <person name="Shaikin A."/>
        </authorList>
    </citation>
    <scope>NUCLEOTIDE SEQUENCE [LARGE SCALE GENOMIC DNA]</scope>
    <source>
        <strain evidence="2 3">AAFK</strain>
    </source>
</reference>
<name>A0ABU9DB34_9PROT</name>
<comment type="caution">
    <text evidence="2">The sequence shown here is derived from an EMBL/GenBank/DDBJ whole genome shotgun (WGS) entry which is preliminary data.</text>
</comment>
<dbReference type="Proteomes" id="UP001446205">
    <property type="component" value="Unassembled WGS sequence"/>
</dbReference>
<gene>
    <name evidence="2" type="ORF">WOB96_13300</name>
</gene>
<feature type="transmembrane region" description="Helical" evidence="1">
    <location>
        <begin position="96"/>
        <end position="119"/>
    </location>
</feature>
<feature type="transmembrane region" description="Helical" evidence="1">
    <location>
        <begin position="268"/>
        <end position="292"/>
    </location>
</feature>
<evidence type="ECO:0000313" key="3">
    <source>
        <dbReference type="Proteomes" id="UP001446205"/>
    </source>
</evidence>
<evidence type="ECO:0000313" key="2">
    <source>
        <dbReference type="EMBL" id="MEK8090728.1"/>
    </source>
</evidence>